<keyword evidence="9" id="KW-0378">Hydrolase</keyword>
<keyword evidence="3 5" id="KW-1133">Transmembrane helix</keyword>
<feature type="transmembrane region" description="Helical" evidence="5">
    <location>
        <begin position="302"/>
        <end position="319"/>
    </location>
</feature>
<evidence type="ECO:0000256" key="2">
    <source>
        <dbReference type="ARBA" id="ARBA00022692"/>
    </source>
</evidence>
<feature type="transmembrane region" description="Helical" evidence="5">
    <location>
        <begin position="387"/>
        <end position="403"/>
    </location>
</feature>
<dbReference type="EMBL" id="ANAH02000001">
    <property type="protein sequence ID" value="EPX64694.1"/>
    <property type="molecule type" value="Genomic_DNA"/>
</dbReference>
<dbReference type="Gene3D" id="2.40.50.140">
    <property type="entry name" value="Nucleic acid-binding proteins"/>
    <property type="match status" value="1"/>
</dbReference>
<dbReference type="InterPro" id="IPR056739">
    <property type="entry name" value="NfeD_membrane"/>
</dbReference>
<dbReference type="InterPro" id="IPR012340">
    <property type="entry name" value="NA-bd_OB-fold"/>
</dbReference>
<dbReference type="Pfam" id="PF24961">
    <property type="entry name" value="NfeD_membrane"/>
    <property type="match status" value="1"/>
</dbReference>
<dbReference type="AlphaFoldDB" id="S9QTS2"/>
<sequence length="476" mass="49517">MDGLQGGATPWGAVARCPRRIHGWDTGTGAMSKSGHSVWGVLVLGMVMFGQATSRADAPPPAVVSRCVLDGTVDAGSSAFLVDCVRRAQEAGHQALLVRLDTPGGELESTRDIVRAFLGARVPVLVWVGPSGARAGSAGVFITLASHLAGMAPGTNIGAAHPVSGLSGQDPEQTGGKEMARKIENDAVAFVESIARQRGRNAEWAISAVRESESVPAEKALELRVIEHVAPTQEAFLQWADGRSVTVADSPVTLRTANAWLVELEPSFSQRALHALAQPAVVYILFLLAGLGFAVEFTHPGLFVPGLTGVVCLVLALLASSALPVRAGAIVLLLLGVALLVAELFVTSGLLGAAGLGLLVLGGVFLMDRFDPGWFLDSPPRVPLSTLIPTAVFVAGAAVYLAFRAAETRRQPQQGGDLGLIGEVGQTLDTVSPSGGAVFVHGERWSAVSSTPLPPGSRVVVRRVEGLTLFVDEVKT</sequence>
<comment type="caution">
    <text evidence="9">The sequence shown here is derived from an EMBL/GenBank/DDBJ whole genome shotgun (WGS) entry which is preliminary data.</text>
</comment>
<feature type="transmembrane region" description="Helical" evidence="5">
    <location>
        <begin position="349"/>
        <end position="367"/>
    </location>
</feature>
<evidence type="ECO:0000313" key="10">
    <source>
        <dbReference type="Proteomes" id="UP000011682"/>
    </source>
</evidence>
<dbReference type="GO" id="GO:0006508">
    <property type="term" value="P:proteolysis"/>
    <property type="evidence" value="ECO:0007669"/>
    <property type="project" value="UniProtKB-KW"/>
</dbReference>
<proteinExistence type="predicted"/>
<keyword evidence="2 5" id="KW-0812">Transmembrane</keyword>
<evidence type="ECO:0000256" key="1">
    <source>
        <dbReference type="ARBA" id="ARBA00004141"/>
    </source>
</evidence>
<dbReference type="GO" id="GO:0008233">
    <property type="term" value="F:peptidase activity"/>
    <property type="evidence" value="ECO:0007669"/>
    <property type="project" value="UniProtKB-KW"/>
</dbReference>
<dbReference type="InterPro" id="IPR029045">
    <property type="entry name" value="ClpP/crotonase-like_dom_sf"/>
</dbReference>
<reference evidence="9" key="1">
    <citation type="submission" date="2013-05" db="EMBL/GenBank/DDBJ databases">
        <title>Genome assembly of Cystobacter fuscus DSM 2262.</title>
        <authorList>
            <person name="Sharma G."/>
            <person name="Khatri I."/>
            <person name="Kaur C."/>
            <person name="Mayilraj S."/>
            <person name="Subramanian S."/>
        </authorList>
    </citation>
    <scope>NUCLEOTIDE SEQUENCE [LARGE SCALE GENOMIC DNA]</scope>
    <source>
        <strain evidence="9">DSM 2262</strain>
    </source>
</reference>
<dbReference type="InterPro" id="IPR052165">
    <property type="entry name" value="Membrane_assoc_protease"/>
</dbReference>
<name>S9QTS2_CYSF2</name>
<evidence type="ECO:0000256" key="3">
    <source>
        <dbReference type="ARBA" id="ARBA00022989"/>
    </source>
</evidence>
<dbReference type="Proteomes" id="UP000011682">
    <property type="component" value="Unassembled WGS sequence"/>
</dbReference>
<comment type="subcellular location">
    <subcellularLocation>
        <location evidence="1">Membrane</location>
        <topology evidence="1">Multi-pass membrane protein</topology>
    </subcellularLocation>
</comment>
<evidence type="ECO:0000256" key="5">
    <source>
        <dbReference type="SAM" id="Phobius"/>
    </source>
</evidence>
<dbReference type="PANTHER" id="PTHR33507">
    <property type="entry name" value="INNER MEMBRANE PROTEIN YBBJ"/>
    <property type="match status" value="1"/>
</dbReference>
<evidence type="ECO:0000259" key="7">
    <source>
        <dbReference type="Pfam" id="PF24961"/>
    </source>
</evidence>
<protein>
    <submittedName>
        <fullName evidence="9">Membrane-bound ClpP-class protease</fullName>
    </submittedName>
</protein>
<dbReference type="Pfam" id="PF01957">
    <property type="entry name" value="NfeD"/>
    <property type="match status" value="1"/>
</dbReference>
<feature type="domain" description="NfeD1b N-terminal" evidence="8">
    <location>
        <begin position="69"/>
        <end position="220"/>
    </location>
</feature>
<feature type="domain" description="NfeD integral membrane" evidence="7">
    <location>
        <begin position="281"/>
        <end position="403"/>
    </location>
</feature>
<keyword evidence="4 5" id="KW-0472">Membrane</keyword>
<dbReference type="eggNOG" id="COG1030">
    <property type="taxonomic scope" value="Bacteria"/>
</dbReference>
<keyword evidence="10" id="KW-1185">Reference proteome</keyword>
<dbReference type="Gene3D" id="3.90.226.10">
    <property type="entry name" value="2-enoyl-CoA Hydratase, Chain A, domain 1"/>
    <property type="match status" value="1"/>
</dbReference>
<dbReference type="SUPFAM" id="SSF141322">
    <property type="entry name" value="NfeD domain-like"/>
    <property type="match status" value="1"/>
</dbReference>
<feature type="domain" description="NfeD-like C-terminal" evidence="6">
    <location>
        <begin position="419"/>
        <end position="472"/>
    </location>
</feature>
<evidence type="ECO:0000259" key="8">
    <source>
        <dbReference type="Pfam" id="PF25145"/>
    </source>
</evidence>
<keyword evidence="9" id="KW-0645">Protease</keyword>
<gene>
    <name evidence="9" type="ORF">D187_000116</name>
</gene>
<evidence type="ECO:0000313" key="9">
    <source>
        <dbReference type="EMBL" id="EPX64694.1"/>
    </source>
</evidence>
<dbReference type="GO" id="GO:0016020">
    <property type="term" value="C:membrane"/>
    <property type="evidence" value="ECO:0007669"/>
    <property type="project" value="UniProtKB-SubCell"/>
</dbReference>
<feature type="transmembrane region" description="Helical" evidence="5">
    <location>
        <begin position="276"/>
        <end position="295"/>
    </location>
</feature>
<dbReference type="InterPro" id="IPR056738">
    <property type="entry name" value="NfeD1b_N"/>
</dbReference>
<organism evidence="9 10">
    <name type="scientific">Cystobacter fuscus (strain ATCC 25194 / DSM 2262 / NBRC 100088 / M29)</name>
    <dbReference type="NCBI Taxonomy" id="1242864"/>
    <lineage>
        <taxon>Bacteria</taxon>
        <taxon>Pseudomonadati</taxon>
        <taxon>Myxococcota</taxon>
        <taxon>Myxococcia</taxon>
        <taxon>Myxococcales</taxon>
        <taxon>Cystobacterineae</taxon>
        <taxon>Archangiaceae</taxon>
        <taxon>Cystobacter</taxon>
    </lineage>
</organism>
<accession>S9QTS2</accession>
<evidence type="ECO:0000259" key="6">
    <source>
        <dbReference type="Pfam" id="PF01957"/>
    </source>
</evidence>
<feature type="transmembrane region" description="Helical" evidence="5">
    <location>
        <begin position="325"/>
        <end position="342"/>
    </location>
</feature>
<dbReference type="InterPro" id="IPR002810">
    <property type="entry name" value="NfeD-like_C"/>
</dbReference>
<evidence type="ECO:0000256" key="4">
    <source>
        <dbReference type="ARBA" id="ARBA00023136"/>
    </source>
</evidence>
<dbReference type="PANTHER" id="PTHR33507:SF4">
    <property type="entry name" value="NODULATION COMPETITIVENESS PROTEIN NFED"/>
    <property type="match status" value="1"/>
</dbReference>
<dbReference type="Pfam" id="PF25145">
    <property type="entry name" value="NfeD1b_N"/>
    <property type="match status" value="1"/>
</dbReference>
<dbReference type="CDD" id="cd07020">
    <property type="entry name" value="Clp_protease_NfeD_1"/>
    <property type="match status" value="1"/>
</dbReference>
<dbReference type="SUPFAM" id="SSF52096">
    <property type="entry name" value="ClpP/crotonase"/>
    <property type="match status" value="1"/>
</dbReference>